<dbReference type="PROSITE" id="PS51194">
    <property type="entry name" value="HELICASE_CTER"/>
    <property type="match status" value="1"/>
</dbReference>
<keyword evidence="3" id="KW-0547">Nucleotide-binding</keyword>
<feature type="domain" description="Helicase C-terminal" evidence="10">
    <location>
        <begin position="423"/>
        <end position="592"/>
    </location>
</feature>
<dbReference type="SUPFAM" id="SSF52949">
    <property type="entry name" value="Macro domain-like"/>
    <property type="match status" value="1"/>
</dbReference>
<keyword evidence="8" id="KW-1133">Transmembrane helix</keyword>
<dbReference type="CDD" id="cd18793">
    <property type="entry name" value="SF2_C_SNF"/>
    <property type="match status" value="1"/>
</dbReference>
<keyword evidence="6" id="KW-0539">Nucleus</keyword>
<evidence type="ECO:0000256" key="8">
    <source>
        <dbReference type="SAM" id="Phobius"/>
    </source>
</evidence>
<dbReference type="Gene3D" id="3.40.220.10">
    <property type="entry name" value="Leucine Aminopeptidase, subunit E, domain 1"/>
    <property type="match status" value="1"/>
</dbReference>
<keyword evidence="11" id="KW-0238">DNA-binding</keyword>
<dbReference type="InterPro" id="IPR049730">
    <property type="entry name" value="SNF2/RAD54-like_C"/>
</dbReference>
<evidence type="ECO:0000256" key="6">
    <source>
        <dbReference type="ARBA" id="ARBA00023242"/>
    </source>
</evidence>
<dbReference type="Gene3D" id="3.40.50.10810">
    <property type="entry name" value="Tandem AAA-ATPase domain"/>
    <property type="match status" value="1"/>
</dbReference>
<evidence type="ECO:0000259" key="9">
    <source>
        <dbReference type="PROSITE" id="PS51192"/>
    </source>
</evidence>
<keyword evidence="5" id="KW-0067">ATP-binding</keyword>
<dbReference type="InterPro" id="IPR043472">
    <property type="entry name" value="Macro_dom-like"/>
</dbReference>
<feature type="domain" description="Helicase ATP-binding" evidence="9">
    <location>
        <begin position="141"/>
        <end position="219"/>
    </location>
</feature>
<keyword evidence="11" id="KW-0347">Helicase</keyword>
<dbReference type="InterPro" id="IPR000330">
    <property type="entry name" value="SNF2_N"/>
</dbReference>
<dbReference type="SUPFAM" id="SSF52540">
    <property type="entry name" value="P-loop containing nucleoside triphosphate hydrolases"/>
    <property type="match status" value="2"/>
</dbReference>
<name>A0A830BA61_9LAMI</name>
<evidence type="ECO:0000256" key="3">
    <source>
        <dbReference type="ARBA" id="ARBA00022741"/>
    </source>
</evidence>
<keyword evidence="8" id="KW-0472">Membrane</keyword>
<dbReference type="SMART" id="SM00487">
    <property type="entry name" value="DEXDc"/>
    <property type="match status" value="1"/>
</dbReference>
<dbReference type="EMBL" id="BMAC01000025">
    <property type="protein sequence ID" value="GFP80925.1"/>
    <property type="molecule type" value="Genomic_DNA"/>
</dbReference>
<dbReference type="InterPro" id="IPR031053">
    <property type="entry name" value="ALC1"/>
</dbReference>
<evidence type="ECO:0000256" key="1">
    <source>
        <dbReference type="ARBA" id="ARBA00004123"/>
    </source>
</evidence>
<reference evidence="11" key="1">
    <citation type="submission" date="2020-07" db="EMBL/GenBank/DDBJ databases">
        <title>Ethylene signaling mediates host invasion by parasitic plants.</title>
        <authorList>
            <person name="Yoshida S."/>
        </authorList>
    </citation>
    <scope>NUCLEOTIDE SEQUENCE</scope>
    <source>
        <strain evidence="11">Okayama</strain>
    </source>
</reference>
<feature type="region of interest" description="Disordered" evidence="7">
    <location>
        <begin position="682"/>
        <end position="708"/>
    </location>
</feature>
<dbReference type="GO" id="GO:0003678">
    <property type="term" value="F:DNA helicase activity"/>
    <property type="evidence" value="ECO:0007669"/>
    <property type="project" value="InterPro"/>
</dbReference>
<dbReference type="PROSITE" id="PS51192">
    <property type="entry name" value="HELICASE_ATP_BIND_1"/>
    <property type="match status" value="1"/>
</dbReference>
<dbReference type="Gene3D" id="3.40.50.300">
    <property type="entry name" value="P-loop containing nucleotide triphosphate hydrolases"/>
    <property type="match status" value="1"/>
</dbReference>
<organism evidence="11 12">
    <name type="scientific">Phtheirospermum japonicum</name>
    <dbReference type="NCBI Taxonomy" id="374723"/>
    <lineage>
        <taxon>Eukaryota</taxon>
        <taxon>Viridiplantae</taxon>
        <taxon>Streptophyta</taxon>
        <taxon>Embryophyta</taxon>
        <taxon>Tracheophyta</taxon>
        <taxon>Spermatophyta</taxon>
        <taxon>Magnoliopsida</taxon>
        <taxon>eudicotyledons</taxon>
        <taxon>Gunneridae</taxon>
        <taxon>Pentapetalae</taxon>
        <taxon>asterids</taxon>
        <taxon>lamiids</taxon>
        <taxon>Lamiales</taxon>
        <taxon>Orobanchaceae</taxon>
        <taxon>Orobanchaceae incertae sedis</taxon>
        <taxon>Phtheirospermum</taxon>
    </lineage>
</organism>
<evidence type="ECO:0000259" key="10">
    <source>
        <dbReference type="PROSITE" id="PS51194"/>
    </source>
</evidence>
<dbReference type="SMART" id="SM00490">
    <property type="entry name" value="HELICc"/>
    <property type="match status" value="1"/>
</dbReference>
<evidence type="ECO:0000256" key="4">
    <source>
        <dbReference type="ARBA" id="ARBA00022801"/>
    </source>
</evidence>
<dbReference type="GO" id="GO:0006281">
    <property type="term" value="P:DNA repair"/>
    <property type="evidence" value="ECO:0007669"/>
    <property type="project" value="InterPro"/>
</dbReference>
<dbReference type="PANTHER" id="PTHR47157:SF1">
    <property type="entry name" value="CHROMODOMAIN-HELICASE-DNA-BINDING PROTEIN 1-LIKE"/>
    <property type="match status" value="1"/>
</dbReference>
<keyword evidence="12" id="KW-1185">Reference proteome</keyword>
<dbReference type="Pfam" id="PF00176">
    <property type="entry name" value="SNF2-rel_dom"/>
    <property type="match status" value="2"/>
</dbReference>
<gene>
    <name evidence="11" type="ORF">PHJA_000235800</name>
</gene>
<keyword evidence="8" id="KW-0812">Transmembrane</keyword>
<proteinExistence type="inferred from homology"/>
<keyword evidence="4" id="KW-0378">Hydrolase</keyword>
<comment type="similarity">
    <text evidence="2">Belongs to the SNF2/RAD54 helicase family.</text>
</comment>
<dbReference type="InterPro" id="IPR038718">
    <property type="entry name" value="SNF2-like_sf"/>
</dbReference>
<dbReference type="InterPro" id="IPR001650">
    <property type="entry name" value="Helicase_C-like"/>
</dbReference>
<dbReference type="GO" id="GO:0006338">
    <property type="term" value="P:chromatin remodeling"/>
    <property type="evidence" value="ECO:0007669"/>
    <property type="project" value="InterPro"/>
</dbReference>
<evidence type="ECO:0000313" key="12">
    <source>
        <dbReference type="Proteomes" id="UP000653305"/>
    </source>
</evidence>
<dbReference type="GO" id="GO:0016787">
    <property type="term" value="F:hydrolase activity"/>
    <property type="evidence" value="ECO:0007669"/>
    <property type="project" value="UniProtKB-KW"/>
</dbReference>
<comment type="caution">
    <text evidence="11">The sequence shown here is derived from an EMBL/GenBank/DDBJ whole genome shotgun (WGS) entry which is preliminary data.</text>
</comment>
<evidence type="ECO:0000256" key="2">
    <source>
        <dbReference type="ARBA" id="ARBA00007025"/>
    </source>
</evidence>
<dbReference type="PANTHER" id="PTHR47157">
    <property type="entry name" value="CHROMODOMAIN-HELICASE-DNA-BINDING PROTEIN 1-LIKE"/>
    <property type="match status" value="1"/>
</dbReference>
<feature type="transmembrane region" description="Helical" evidence="8">
    <location>
        <begin position="924"/>
        <end position="942"/>
    </location>
</feature>
<sequence length="948" mass="106175">MDYKQRLAVAAKCVYDGDSRVAEEARVDTSEFGITAVLKPHQVEGVSWLIRRYHLGVNVILDGTREDFAGHLSFELYESMSKVSWAILVTDGWVSEMANFAPKLRLVRYVGEKEIRRKLRCEMHEYVNNLPLSSCVPSLPFDVLLTTYDIALIDQDFLSQFPWHYAIIDEAQRLKNSSSVLYNVLRDRFVLPRKLLMTGTPIQNNLAELWALMHFCMPLIFGTLEQFLSNFREAGDPSCKPIICQDAEKVKEQFKILKYVLGAFMLRRTKAKLMEAGTLLLPPVTEITVLVSYVDVASFFLGQDAEKVKEQFKILKYVLGAFMLRRTKAKLMEAGTLLLPPVTEITVVAALTPLQKKVYVSILRKELPKLLALASGASNAQSLQNIVIQLRKACSHPYLFPGIEPEPYQEGEHLVQASGKLLILDQLLQKLHESGHRVLLFAQMTHTLDILQDFLEMRKLTYERLDGSIRAEERFAAIRSFSKKLDTKAAAGGDADRISPFIFLISTRAGGVGLNLVAADTVIFYEQDWNPQVDKQALQRAHRIGQINHVLSINLVTGRTIEEVIMRRAERKLQLSHNVIGDNFDQEQTNAGGAEAGDLKSIIFGLHAFDPMEKSDNQLDMGKMTGLAEKVIASRQELKSDVGERTFEIYPINEGSPPVDFNPGLDEASYASWVEKFKKASPGDASDILESGNRRRLPDEKSLKAEASRKKAEEKKLSKWEALGYRSLCVSVPDVTANRDVISDSGSVRFVYGDCTNTAAVCPSEPTIIFSCVDDSGNWGHGGLFDALARLSATVPNAYERASEFGDLHLGDLHLVQITGQFRPSVLIRFLPTDDNGDPSIHTNAPQWVALAVVHSYNPRRKVPRSSISVDDLEVCLAKASFSASQHSASIHMPRINQGGTDRSEWYTVERLTRKYAAMYSINVYVYVYLCLCLLSCTFAWLNNKCGD</sequence>
<dbReference type="GO" id="GO:0005524">
    <property type="term" value="F:ATP binding"/>
    <property type="evidence" value="ECO:0007669"/>
    <property type="project" value="UniProtKB-KW"/>
</dbReference>
<dbReference type="FunFam" id="3.40.50.300:FF:001488">
    <property type="entry name" value="Putative helicase CHR10"/>
    <property type="match status" value="1"/>
</dbReference>
<evidence type="ECO:0000313" key="11">
    <source>
        <dbReference type="EMBL" id="GFP80925.1"/>
    </source>
</evidence>
<dbReference type="GO" id="GO:0005634">
    <property type="term" value="C:nucleus"/>
    <property type="evidence" value="ECO:0007669"/>
    <property type="project" value="UniProtKB-SubCell"/>
</dbReference>
<accession>A0A830BA61</accession>
<dbReference type="AlphaFoldDB" id="A0A830BA61"/>
<dbReference type="GO" id="GO:0003677">
    <property type="term" value="F:DNA binding"/>
    <property type="evidence" value="ECO:0007669"/>
    <property type="project" value="UniProtKB-KW"/>
</dbReference>
<dbReference type="InterPro" id="IPR014001">
    <property type="entry name" value="Helicase_ATP-bd"/>
</dbReference>
<dbReference type="InterPro" id="IPR027417">
    <property type="entry name" value="P-loop_NTPase"/>
</dbReference>
<comment type="subcellular location">
    <subcellularLocation>
        <location evidence="1">Nucleus</location>
    </subcellularLocation>
</comment>
<protein>
    <submittedName>
        <fullName evidence="11">Chromodomain-helicase-DNA-binding protein 1-like</fullName>
    </submittedName>
</protein>
<dbReference type="Pfam" id="PF00271">
    <property type="entry name" value="Helicase_C"/>
    <property type="match status" value="1"/>
</dbReference>
<feature type="compositionally biased region" description="Basic and acidic residues" evidence="7">
    <location>
        <begin position="692"/>
        <end position="708"/>
    </location>
</feature>
<dbReference type="OrthoDB" id="5857104at2759"/>
<evidence type="ECO:0000256" key="5">
    <source>
        <dbReference type="ARBA" id="ARBA00022840"/>
    </source>
</evidence>
<dbReference type="Proteomes" id="UP000653305">
    <property type="component" value="Unassembled WGS sequence"/>
</dbReference>
<evidence type="ECO:0000256" key="7">
    <source>
        <dbReference type="SAM" id="MobiDB-lite"/>
    </source>
</evidence>